<proteinExistence type="inferred from homology"/>
<accession>A0A9B0TEE3</accession>
<evidence type="ECO:0000313" key="5">
    <source>
        <dbReference type="Proteomes" id="UP000504623"/>
    </source>
</evidence>
<dbReference type="FunFam" id="3.30.420.40:FF:000050">
    <property type="entry name" value="Actin, alpha skeletal muscle"/>
    <property type="match status" value="1"/>
</dbReference>
<evidence type="ECO:0000256" key="3">
    <source>
        <dbReference type="ARBA" id="ARBA00023212"/>
    </source>
</evidence>
<dbReference type="PANTHER" id="PTHR11937">
    <property type="entry name" value="ACTIN"/>
    <property type="match status" value="1"/>
</dbReference>
<protein>
    <submittedName>
        <fullName evidence="6">Actin-related protein T2-like</fullName>
    </submittedName>
</protein>
<name>A0A9B0TEE3_CHRAS</name>
<gene>
    <name evidence="6" type="primary">LOC102816221</name>
</gene>
<keyword evidence="3" id="KW-0963">Cytoplasm</keyword>
<dbReference type="GeneID" id="102816221"/>
<dbReference type="RefSeq" id="XP_006862932.1">
    <property type="nucleotide sequence ID" value="XM_006862870.1"/>
</dbReference>
<dbReference type="GO" id="GO:0005856">
    <property type="term" value="C:cytoskeleton"/>
    <property type="evidence" value="ECO:0007669"/>
    <property type="project" value="UniProtKB-SubCell"/>
</dbReference>
<comment type="subcellular location">
    <subcellularLocation>
        <location evidence="1">Cytoplasm</location>
        <location evidence="1">Cytoskeleton</location>
    </subcellularLocation>
</comment>
<dbReference type="Pfam" id="PF00022">
    <property type="entry name" value="Actin"/>
    <property type="match status" value="1"/>
</dbReference>
<evidence type="ECO:0000313" key="6">
    <source>
        <dbReference type="RefSeq" id="XP_006862932.1"/>
    </source>
</evidence>
<keyword evidence="3" id="KW-0206">Cytoskeleton</keyword>
<sequence>MFDPHSLGNPAVVFDSGSGYCKVGLSGETGPRYIISSVVGHQNLKSSLTGNNEKKYLIGDEALYICEPSDQQMDEMLDLQKNEPIDLHYPIQRGFVVSWDDMEKLYQHLFKCYMEVNPSEQPVLVTEPSLNPRQIREKMAEMMFESFNVPAFYLSKQAEAVLYASGLVTGLVVDSGEEITCTVPVFEGHSLPHAVNKLYFAGRDITRHLSWLLLASGNAYSYILDKIVVSDIKEKLCYVAFDPKEELSKSREEVLKKYILPDGTVIRMGEQLHQVPEALFVPKLVGIQSPGVSEMITSSIMKCDADIQDALFGQIVLAGGTTLLTGFKHRLSKELEPVAAKGTYVKIIAYLDRYFSGWIGASIMSSLNTFKEMWVTSSDFKEFGPSVLQRKC</sequence>
<comment type="similarity">
    <text evidence="2 4">Belongs to the actin family.</text>
</comment>
<dbReference type="InterPro" id="IPR004000">
    <property type="entry name" value="Actin"/>
</dbReference>
<dbReference type="SUPFAM" id="SSF53067">
    <property type="entry name" value="Actin-like ATPase domain"/>
    <property type="match status" value="2"/>
</dbReference>
<evidence type="ECO:0000256" key="4">
    <source>
        <dbReference type="RuleBase" id="RU000487"/>
    </source>
</evidence>
<evidence type="ECO:0000256" key="2">
    <source>
        <dbReference type="ARBA" id="ARBA00006752"/>
    </source>
</evidence>
<dbReference type="OrthoDB" id="10053773at2759"/>
<dbReference type="PRINTS" id="PR00190">
    <property type="entry name" value="ACTIN"/>
</dbReference>
<dbReference type="FunFam" id="3.90.640.10:FF:000007">
    <property type="entry name" value="Actin like 7B"/>
    <property type="match status" value="1"/>
</dbReference>
<organism evidence="5 6">
    <name type="scientific">Chrysochloris asiatica</name>
    <name type="common">Cape golden mole</name>
    <dbReference type="NCBI Taxonomy" id="185453"/>
    <lineage>
        <taxon>Eukaryota</taxon>
        <taxon>Metazoa</taxon>
        <taxon>Chordata</taxon>
        <taxon>Craniata</taxon>
        <taxon>Vertebrata</taxon>
        <taxon>Euteleostomi</taxon>
        <taxon>Mammalia</taxon>
        <taxon>Eutheria</taxon>
        <taxon>Afrotheria</taxon>
        <taxon>Chrysochloridae</taxon>
        <taxon>Chrysochlorinae</taxon>
        <taxon>Chrysochloris</taxon>
    </lineage>
</organism>
<dbReference type="InterPro" id="IPR043129">
    <property type="entry name" value="ATPase_NBD"/>
</dbReference>
<dbReference type="Proteomes" id="UP000504623">
    <property type="component" value="Unplaced"/>
</dbReference>
<dbReference type="Gene3D" id="3.90.640.10">
    <property type="entry name" value="Actin, Chain A, domain 4"/>
    <property type="match status" value="1"/>
</dbReference>
<dbReference type="Gene3D" id="3.30.420.40">
    <property type="match status" value="2"/>
</dbReference>
<reference evidence="6" key="1">
    <citation type="submission" date="2025-08" db="UniProtKB">
        <authorList>
            <consortium name="RefSeq"/>
        </authorList>
    </citation>
    <scope>IDENTIFICATION</scope>
    <source>
        <tissue evidence="6">Spleen</tissue>
    </source>
</reference>
<dbReference type="AlphaFoldDB" id="A0A9B0TEE3"/>
<evidence type="ECO:0000256" key="1">
    <source>
        <dbReference type="ARBA" id="ARBA00004245"/>
    </source>
</evidence>
<dbReference type="SMART" id="SM00268">
    <property type="entry name" value="ACTIN"/>
    <property type="match status" value="1"/>
</dbReference>
<keyword evidence="5" id="KW-1185">Reference proteome</keyword>